<dbReference type="EC" id="3.5.1.2" evidence="2"/>
<feature type="binding site" evidence="9">
    <location>
        <position position="122"/>
    </location>
    <ligand>
        <name>L-glutamine</name>
        <dbReference type="ChEBI" id="CHEBI:58359"/>
    </ligand>
</feature>
<dbReference type="CDD" id="cd01749">
    <property type="entry name" value="GATase1_PB"/>
    <property type="match status" value="1"/>
</dbReference>
<feature type="active site" description="Charge relay system" evidence="8">
    <location>
        <position position="205"/>
    </location>
</feature>
<dbReference type="PANTHER" id="PTHR31559:SF0">
    <property type="entry name" value="PYRIDOXAL 5'-PHOSPHATE SYNTHASE SUBUNIT SNO1-RELATED"/>
    <property type="match status" value="1"/>
</dbReference>
<dbReference type="InterPro" id="IPR021196">
    <property type="entry name" value="PdxT/SNO_CS"/>
</dbReference>
<dbReference type="GO" id="GO:0004359">
    <property type="term" value="F:glutaminase activity"/>
    <property type="evidence" value="ECO:0007669"/>
    <property type="project" value="UniProtKB-EC"/>
</dbReference>
<dbReference type="Gene3D" id="3.40.50.880">
    <property type="match status" value="1"/>
</dbReference>
<dbReference type="AlphaFoldDB" id="A0A9N9E380"/>
<proteinExistence type="inferred from homology"/>
<evidence type="ECO:0000313" key="10">
    <source>
        <dbReference type="EMBL" id="CAG8658294.1"/>
    </source>
</evidence>
<evidence type="ECO:0000313" key="11">
    <source>
        <dbReference type="Proteomes" id="UP000789508"/>
    </source>
</evidence>
<dbReference type="OrthoDB" id="2039at2759"/>
<organism evidence="10 11">
    <name type="scientific">Ambispora leptoticha</name>
    <dbReference type="NCBI Taxonomy" id="144679"/>
    <lineage>
        <taxon>Eukaryota</taxon>
        <taxon>Fungi</taxon>
        <taxon>Fungi incertae sedis</taxon>
        <taxon>Mucoromycota</taxon>
        <taxon>Glomeromycotina</taxon>
        <taxon>Glomeromycetes</taxon>
        <taxon>Archaeosporales</taxon>
        <taxon>Ambisporaceae</taxon>
        <taxon>Ambispora</taxon>
    </lineage>
</organism>
<dbReference type="GO" id="GO:0005829">
    <property type="term" value="C:cytosol"/>
    <property type="evidence" value="ECO:0007669"/>
    <property type="project" value="TreeGrafter"/>
</dbReference>
<evidence type="ECO:0000256" key="9">
    <source>
        <dbReference type="PIRSR" id="PIRSR005639-2"/>
    </source>
</evidence>
<accession>A0A9N9E380</accession>
<evidence type="ECO:0000256" key="5">
    <source>
        <dbReference type="ARBA" id="ARBA00022962"/>
    </source>
</evidence>
<dbReference type="PANTHER" id="PTHR31559">
    <property type="entry name" value="PYRIDOXAL 5'-PHOSPHATE SYNTHASE SUBUNIT SNO"/>
    <property type="match status" value="1"/>
</dbReference>
<feature type="active site" description="Charge relay system" evidence="8">
    <location>
        <position position="207"/>
    </location>
</feature>
<evidence type="ECO:0000256" key="4">
    <source>
        <dbReference type="ARBA" id="ARBA00022898"/>
    </source>
</evidence>
<keyword evidence="5" id="KW-0315">Glutamine amidotransferase</keyword>
<protein>
    <recommendedName>
        <fullName evidence="2">glutaminase</fullName>
        <ecNumber evidence="2">3.5.1.2</ecNumber>
    </recommendedName>
</protein>
<feature type="binding site" evidence="9">
    <location>
        <begin position="61"/>
        <end position="63"/>
    </location>
    <ligand>
        <name>L-glutamine</name>
        <dbReference type="ChEBI" id="CHEBI:58359"/>
    </ligand>
</feature>
<name>A0A9N9E380_9GLOM</name>
<gene>
    <name evidence="10" type="ORF">ALEPTO_LOCUS10247</name>
</gene>
<dbReference type="HAMAP" id="MF_01615">
    <property type="entry name" value="PdxT"/>
    <property type="match status" value="1"/>
</dbReference>
<dbReference type="GO" id="GO:1903600">
    <property type="term" value="C:glutaminase complex"/>
    <property type="evidence" value="ECO:0007669"/>
    <property type="project" value="TreeGrafter"/>
</dbReference>
<evidence type="ECO:0000256" key="7">
    <source>
        <dbReference type="ARBA" id="ARBA00049534"/>
    </source>
</evidence>
<evidence type="ECO:0000256" key="6">
    <source>
        <dbReference type="ARBA" id="ARBA00023239"/>
    </source>
</evidence>
<dbReference type="GO" id="GO:0016829">
    <property type="term" value="F:lyase activity"/>
    <property type="evidence" value="ECO:0007669"/>
    <property type="project" value="UniProtKB-KW"/>
</dbReference>
<dbReference type="SUPFAM" id="SSF52317">
    <property type="entry name" value="Class I glutamine amidotransferase-like"/>
    <property type="match status" value="1"/>
</dbReference>
<evidence type="ECO:0000256" key="1">
    <source>
        <dbReference type="ARBA" id="ARBA00008345"/>
    </source>
</evidence>
<comment type="catalytic activity">
    <reaction evidence="7">
        <text>L-glutamine + H2O = L-glutamate + NH4(+)</text>
        <dbReference type="Rhea" id="RHEA:15889"/>
        <dbReference type="ChEBI" id="CHEBI:15377"/>
        <dbReference type="ChEBI" id="CHEBI:28938"/>
        <dbReference type="ChEBI" id="CHEBI:29985"/>
        <dbReference type="ChEBI" id="CHEBI:58359"/>
        <dbReference type="EC" id="3.5.1.2"/>
    </reaction>
</comment>
<dbReference type="PROSITE" id="PS51273">
    <property type="entry name" value="GATASE_TYPE_1"/>
    <property type="match status" value="1"/>
</dbReference>
<dbReference type="FunFam" id="3.40.50.880:FF:000041">
    <property type="entry name" value="Glutamine amidotransferase subunit pdxT, putative"/>
    <property type="match status" value="1"/>
</dbReference>
<sequence length="233" mass="25623">MVQLTKTKEVPEKLKVGVLALQGAFIEHIHILQRLPQVSLAIPVRNTDQLSLVDALIIPGGESTTIALVAERSGLLEPLREFVRSKPTWGTCAGMILLANEVTQVKEGGQKLLGGLDITVTRNKFGSQIDSFEAPLHIQHVTTKAENDDDIYSLFPAVFIRAPVISQINSPDVKVIARLEHSIGDTDASTIVAVRQDHLLATAFHPELTKDDRMHQYFVNLALESLGKRRKVA</sequence>
<dbReference type="EMBL" id="CAJVPS010010477">
    <property type="protein sequence ID" value="CAG8658294.1"/>
    <property type="molecule type" value="Genomic_DNA"/>
</dbReference>
<dbReference type="InterPro" id="IPR002161">
    <property type="entry name" value="PdxT/SNO"/>
</dbReference>
<dbReference type="Pfam" id="PF01174">
    <property type="entry name" value="SNO"/>
    <property type="match status" value="1"/>
</dbReference>
<dbReference type="PROSITE" id="PS51130">
    <property type="entry name" value="PDXT_SNO_2"/>
    <property type="match status" value="1"/>
</dbReference>
<comment type="caution">
    <text evidence="10">The sequence shown here is derived from an EMBL/GenBank/DDBJ whole genome shotgun (WGS) entry which is preliminary data.</text>
</comment>
<keyword evidence="4" id="KW-0663">Pyridoxal phosphate</keyword>
<evidence type="ECO:0000256" key="8">
    <source>
        <dbReference type="PIRSR" id="PIRSR005639-1"/>
    </source>
</evidence>
<keyword evidence="6" id="KW-0456">Lyase</keyword>
<dbReference type="PIRSF" id="PIRSF005639">
    <property type="entry name" value="Glut_amidoT_SNO"/>
    <property type="match status" value="1"/>
</dbReference>
<evidence type="ECO:0000256" key="3">
    <source>
        <dbReference type="ARBA" id="ARBA00022801"/>
    </source>
</evidence>
<dbReference type="NCBIfam" id="TIGR03800">
    <property type="entry name" value="PLP_synth_Pdx2"/>
    <property type="match status" value="1"/>
</dbReference>
<dbReference type="PROSITE" id="PS01236">
    <property type="entry name" value="PDXT_SNO_1"/>
    <property type="match status" value="1"/>
</dbReference>
<dbReference type="Proteomes" id="UP000789508">
    <property type="component" value="Unassembled WGS sequence"/>
</dbReference>
<reference evidence="10" key="1">
    <citation type="submission" date="2021-06" db="EMBL/GenBank/DDBJ databases">
        <authorList>
            <person name="Kallberg Y."/>
            <person name="Tangrot J."/>
            <person name="Rosling A."/>
        </authorList>
    </citation>
    <scope>NUCLEOTIDE SEQUENCE</scope>
    <source>
        <strain evidence="10">FL130A</strain>
    </source>
</reference>
<keyword evidence="11" id="KW-1185">Reference proteome</keyword>
<dbReference type="GO" id="GO:0008614">
    <property type="term" value="P:pyridoxine metabolic process"/>
    <property type="evidence" value="ECO:0007669"/>
    <property type="project" value="TreeGrafter"/>
</dbReference>
<evidence type="ECO:0000256" key="2">
    <source>
        <dbReference type="ARBA" id="ARBA00012918"/>
    </source>
</evidence>
<dbReference type="GO" id="GO:0042823">
    <property type="term" value="P:pyridoxal phosphate biosynthetic process"/>
    <property type="evidence" value="ECO:0007669"/>
    <property type="project" value="InterPro"/>
</dbReference>
<feature type="binding site" evidence="9">
    <location>
        <begin position="160"/>
        <end position="161"/>
    </location>
    <ligand>
        <name>L-glutamine</name>
        <dbReference type="ChEBI" id="CHEBI:58359"/>
    </ligand>
</feature>
<dbReference type="InterPro" id="IPR029062">
    <property type="entry name" value="Class_I_gatase-like"/>
</dbReference>
<feature type="active site" description="Nucleophile" evidence="8">
    <location>
        <position position="92"/>
    </location>
</feature>
<comment type="similarity">
    <text evidence="1">Belongs to the glutaminase PdxT/SNO family.</text>
</comment>
<keyword evidence="3" id="KW-0378">Hydrolase</keyword>